<dbReference type="EMBL" id="JAGVWB010000009">
    <property type="protein sequence ID" value="MBS3058050.1"/>
    <property type="molecule type" value="Genomic_DNA"/>
</dbReference>
<evidence type="ECO:0000256" key="1">
    <source>
        <dbReference type="SAM" id="Phobius"/>
    </source>
</evidence>
<comment type="caution">
    <text evidence="2">The sequence shown here is derived from an EMBL/GenBank/DDBJ whole genome shotgun (WGS) entry which is preliminary data.</text>
</comment>
<keyword evidence="1" id="KW-0472">Membrane</keyword>
<proteinExistence type="predicted"/>
<dbReference type="Proteomes" id="UP000680185">
    <property type="component" value="Unassembled WGS sequence"/>
</dbReference>
<dbReference type="Proteomes" id="UP000590964">
    <property type="component" value="Unassembled WGS sequence"/>
</dbReference>
<feature type="transmembrane region" description="Helical" evidence="1">
    <location>
        <begin position="63"/>
        <end position="89"/>
    </location>
</feature>
<keyword evidence="1" id="KW-1133">Transmembrane helix</keyword>
<evidence type="ECO:0000313" key="4">
    <source>
        <dbReference type="Proteomes" id="UP000590964"/>
    </source>
</evidence>
<reference evidence="3" key="2">
    <citation type="submission" date="2021-03" db="EMBL/GenBank/DDBJ databases">
        <authorList>
            <person name="Jaffe A."/>
        </authorList>
    </citation>
    <scope>NUCLEOTIDE SEQUENCE</scope>
    <source>
        <strain evidence="3">RIFCSPLOWO2_01_FULL_43_13</strain>
    </source>
</reference>
<feature type="transmembrane region" description="Helical" evidence="1">
    <location>
        <begin position="125"/>
        <end position="144"/>
    </location>
</feature>
<sequence length="227" mass="24758">MMKEKTQTVQLQKRQEVLEKIAKLVKQGKAKKETKELLFFLALLSAAILGRVALQYVPSVEPIIPFAILAGLLFGMKEGFMLGGSAYIISNFFIWGLQGPWTIFQALGAAVPGAFAGFYGKTRKIGAKEFILLAVAGTLFFETLMNVSGAFMGIGLIGALGIFTLPLYFAASLPFSIVHTATNAGFARLLAPLLSKWRRNDEFKIVSVSKLDSGKHSSVRLYKSESN</sequence>
<evidence type="ECO:0000313" key="2">
    <source>
        <dbReference type="EMBL" id="HIH21879.1"/>
    </source>
</evidence>
<organism evidence="2 4">
    <name type="scientific">Candidatus Iainarchaeum sp</name>
    <dbReference type="NCBI Taxonomy" id="3101447"/>
    <lineage>
        <taxon>Archaea</taxon>
        <taxon>Candidatus Iainarchaeota</taxon>
        <taxon>Candidatus Iainarchaeia</taxon>
        <taxon>Candidatus Iainarchaeales</taxon>
        <taxon>Candidatus Iainarchaeaceae</taxon>
        <taxon>Candidatus Iainarchaeum</taxon>
    </lineage>
</organism>
<name>A0A7J4JYZ5_9ARCH</name>
<dbReference type="Gene3D" id="1.10.1760.20">
    <property type="match status" value="1"/>
</dbReference>
<protein>
    <submittedName>
        <fullName evidence="2">ECF transporter S component</fullName>
    </submittedName>
</protein>
<reference evidence="2" key="1">
    <citation type="journal article" date="2020" name="bioRxiv">
        <title>A rank-normalized archaeal taxonomy based on genome phylogeny resolves widespread incomplete and uneven classifications.</title>
        <authorList>
            <person name="Rinke C."/>
            <person name="Chuvochina M."/>
            <person name="Mussig A.J."/>
            <person name="Chaumeil P.-A."/>
            <person name="Waite D.W."/>
            <person name="Whitman W.B."/>
            <person name="Parks D.H."/>
            <person name="Hugenholtz P."/>
        </authorList>
    </citation>
    <scope>NUCLEOTIDE SEQUENCE</scope>
    <source>
        <strain evidence="2">UBA10191</strain>
    </source>
</reference>
<feature type="transmembrane region" description="Helical" evidence="1">
    <location>
        <begin position="101"/>
        <end position="119"/>
    </location>
</feature>
<feature type="transmembrane region" description="Helical" evidence="1">
    <location>
        <begin position="37"/>
        <end position="57"/>
    </location>
</feature>
<dbReference type="EMBL" id="DUFW01000079">
    <property type="protein sequence ID" value="HIH21879.1"/>
    <property type="molecule type" value="Genomic_DNA"/>
</dbReference>
<feature type="transmembrane region" description="Helical" evidence="1">
    <location>
        <begin position="151"/>
        <end position="171"/>
    </location>
</feature>
<accession>A0A7J4JYZ5</accession>
<evidence type="ECO:0000313" key="3">
    <source>
        <dbReference type="EMBL" id="MBS3058050.1"/>
    </source>
</evidence>
<keyword evidence="1" id="KW-0812">Transmembrane</keyword>
<reference evidence="3" key="3">
    <citation type="submission" date="2021-05" db="EMBL/GenBank/DDBJ databases">
        <title>Protein family content uncovers lineage relationships and bacterial pathway maintenance mechanisms in DPANN archaea.</title>
        <authorList>
            <person name="Castelle C.J."/>
            <person name="Meheust R."/>
            <person name="Jaffe A.L."/>
            <person name="Seitz K."/>
            <person name="Gong X."/>
            <person name="Baker B.J."/>
            <person name="Banfield J.F."/>
        </authorList>
    </citation>
    <scope>NUCLEOTIDE SEQUENCE</scope>
    <source>
        <strain evidence="3">RIFCSPLOWO2_01_FULL_43_13</strain>
    </source>
</reference>
<gene>
    <name evidence="2" type="ORF">HA222_04455</name>
    <name evidence="3" type="ORF">J4478_01455</name>
</gene>
<dbReference type="AlphaFoldDB" id="A0A7J4JYZ5"/>